<dbReference type="SMR" id="A0A8I7BCZ9"/>
<evidence type="ECO:0000313" key="2">
    <source>
        <dbReference type="EnsemblPlants" id="HORVU.MOREX.r3.4HG0401570.1.CDS1"/>
    </source>
</evidence>
<proteinExistence type="predicted"/>
<evidence type="ECO:0000313" key="3">
    <source>
        <dbReference type="Proteomes" id="UP000011116"/>
    </source>
</evidence>
<dbReference type="EnsemblPlants" id="HORVU.MOREX.r3.4HG0401570.1">
    <property type="protein sequence ID" value="HORVU.MOREX.r3.4HG0401570.1.CDS1"/>
    <property type="gene ID" value="HORVU.MOREX.r3.4HG0401570"/>
</dbReference>
<evidence type="ECO:0000256" key="1">
    <source>
        <dbReference type="SAM" id="MobiDB-lite"/>
    </source>
</evidence>
<dbReference type="Proteomes" id="UP000011116">
    <property type="component" value="Chromosome 4H"/>
</dbReference>
<organism evidence="2 3">
    <name type="scientific">Hordeum vulgare subsp. vulgare</name>
    <name type="common">Domesticated barley</name>
    <dbReference type="NCBI Taxonomy" id="112509"/>
    <lineage>
        <taxon>Eukaryota</taxon>
        <taxon>Viridiplantae</taxon>
        <taxon>Streptophyta</taxon>
        <taxon>Embryophyta</taxon>
        <taxon>Tracheophyta</taxon>
        <taxon>Spermatophyta</taxon>
        <taxon>Magnoliopsida</taxon>
        <taxon>Liliopsida</taxon>
        <taxon>Poales</taxon>
        <taxon>Poaceae</taxon>
        <taxon>BOP clade</taxon>
        <taxon>Pooideae</taxon>
        <taxon>Triticodae</taxon>
        <taxon>Triticeae</taxon>
        <taxon>Hordeinae</taxon>
        <taxon>Hordeum</taxon>
    </lineage>
</organism>
<reference evidence="2" key="3">
    <citation type="submission" date="2022-01" db="UniProtKB">
        <authorList>
            <consortium name="EnsemblPlants"/>
        </authorList>
    </citation>
    <scope>IDENTIFICATION</scope>
    <source>
        <strain evidence="2">subsp. vulgare</strain>
    </source>
</reference>
<name>A0A8I7BCZ9_HORVV</name>
<reference evidence="3" key="1">
    <citation type="journal article" date="2012" name="Nature">
        <title>A physical, genetic and functional sequence assembly of the barley genome.</title>
        <authorList>
            <consortium name="The International Barley Genome Sequencing Consortium"/>
            <person name="Mayer K.F."/>
            <person name="Waugh R."/>
            <person name="Brown J.W."/>
            <person name="Schulman A."/>
            <person name="Langridge P."/>
            <person name="Platzer M."/>
            <person name="Fincher G.B."/>
            <person name="Muehlbauer G.J."/>
            <person name="Sato K."/>
            <person name="Close T.J."/>
            <person name="Wise R.P."/>
            <person name="Stein N."/>
        </authorList>
    </citation>
    <scope>NUCLEOTIDE SEQUENCE [LARGE SCALE GENOMIC DNA]</scope>
    <source>
        <strain evidence="3">cv. Morex</strain>
    </source>
</reference>
<protein>
    <submittedName>
        <fullName evidence="2">Uncharacterized protein</fullName>
    </submittedName>
</protein>
<reference evidence="2" key="2">
    <citation type="submission" date="2020-10" db="EMBL/GenBank/DDBJ databases">
        <authorList>
            <person name="Scholz U."/>
            <person name="Mascher M."/>
            <person name="Fiebig A."/>
        </authorList>
    </citation>
    <scope>NUCLEOTIDE SEQUENCE [LARGE SCALE GENOMIC DNA]</scope>
    <source>
        <strain evidence="2">cv. Morex</strain>
    </source>
</reference>
<feature type="region of interest" description="Disordered" evidence="1">
    <location>
        <begin position="42"/>
        <end position="71"/>
    </location>
</feature>
<accession>A0A8I7BCZ9</accession>
<sequence>MVDFPGFEAHPVDLPDVAEMPSHADAGELHGAEIRFRGEVQGPESVAFNPRGRATSTSSAPRRPLCGSRRT</sequence>
<dbReference type="AlphaFoldDB" id="A0A8I7BCZ9"/>
<feature type="region of interest" description="Disordered" evidence="1">
    <location>
        <begin position="1"/>
        <end position="26"/>
    </location>
</feature>
<dbReference type="Gramene" id="HORVU.MOREX.r3.4HG0401570.1">
    <property type="protein sequence ID" value="HORVU.MOREX.r3.4HG0401570.1.CDS1"/>
    <property type="gene ID" value="HORVU.MOREX.r3.4HG0401570"/>
</dbReference>
<keyword evidence="3" id="KW-1185">Reference proteome</keyword>